<reference evidence="2" key="1">
    <citation type="submission" date="2021-05" db="EMBL/GenBank/DDBJ databases">
        <title>A free-living protist that lacks canonical eukaryotic 1 DNA replication and segregation systems.</title>
        <authorList>
            <person name="Salas-Leiva D.E."/>
            <person name="Tromer E.C."/>
            <person name="Curtis B.A."/>
            <person name="Jerlstrom-Hultqvist J."/>
            <person name="Kolisko M."/>
            <person name="Yi Z."/>
            <person name="Salas-Leiva J.S."/>
            <person name="Gallot-Lavallee L."/>
            <person name="Kops G.J.P.L."/>
            <person name="Archibald J.M."/>
            <person name="Simpson A.G.B."/>
            <person name="Roger A.J."/>
        </authorList>
    </citation>
    <scope>NUCLEOTIDE SEQUENCE</scope>
    <source>
        <strain evidence="2">BICM</strain>
    </source>
</reference>
<dbReference type="SUPFAM" id="SSF47473">
    <property type="entry name" value="EF-hand"/>
    <property type="match status" value="1"/>
</dbReference>
<gene>
    <name evidence="2" type="ORF">J8273_0277</name>
</gene>
<protein>
    <recommendedName>
        <fullName evidence="4">EF-hand domain-containing protein</fullName>
    </recommendedName>
</protein>
<evidence type="ECO:0000256" key="1">
    <source>
        <dbReference type="SAM" id="MobiDB-lite"/>
    </source>
</evidence>
<feature type="region of interest" description="Disordered" evidence="1">
    <location>
        <begin position="540"/>
        <end position="559"/>
    </location>
</feature>
<evidence type="ECO:0000313" key="2">
    <source>
        <dbReference type="EMBL" id="KAG9395061.1"/>
    </source>
</evidence>
<feature type="region of interest" description="Disordered" evidence="1">
    <location>
        <begin position="226"/>
        <end position="245"/>
    </location>
</feature>
<dbReference type="AlphaFoldDB" id="A0A8J6BZ06"/>
<accession>A0A8J6BZ06</accession>
<evidence type="ECO:0008006" key="4">
    <source>
        <dbReference type="Google" id="ProtNLM"/>
    </source>
</evidence>
<dbReference type="Proteomes" id="UP000717585">
    <property type="component" value="Unassembled WGS sequence"/>
</dbReference>
<comment type="caution">
    <text evidence="2">The sequence shown here is derived from an EMBL/GenBank/DDBJ whole genome shotgun (WGS) entry which is preliminary data.</text>
</comment>
<name>A0A8J6BZ06_9EUKA</name>
<keyword evidence="3" id="KW-1185">Reference proteome</keyword>
<dbReference type="Gene3D" id="1.10.238.10">
    <property type="entry name" value="EF-hand"/>
    <property type="match status" value="1"/>
</dbReference>
<proteinExistence type="predicted"/>
<dbReference type="InterPro" id="IPR011992">
    <property type="entry name" value="EF-hand-dom_pair"/>
</dbReference>
<dbReference type="EMBL" id="JAHDYR010000012">
    <property type="protein sequence ID" value="KAG9395061.1"/>
    <property type="molecule type" value="Genomic_DNA"/>
</dbReference>
<feature type="region of interest" description="Disordered" evidence="1">
    <location>
        <begin position="1"/>
        <end position="31"/>
    </location>
</feature>
<organism evidence="2 3">
    <name type="scientific">Carpediemonas membranifera</name>
    <dbReference type="NCBI Taxonomy" id="201153"/>
    <lineage>
        <taxon>Eukaryota</taxon>
        <taxon>Metamonada</taxon>
        <taxon>Carpediemonas-like organisms</taxon>
        <taxon>Carpediemonas</taxon>
    </lineage>
</organism>
<sequence>MARLSERKASPPRLTPAQRKRAQLKAARERSGVRVVTFLNPKTRNSSDDTDVRRSFQMSLDDPKNLIMELEHADRAKNGEMTGKVSRTTFSRLIREKAHMGLDTLSMDKLMEALTGTKQEHFTGDAEQCVDYEKVMKKYALPPATKPHPIGEAIHEKLSQRYHDVHAMFRFFDAQGTAAIHRQDLARYVREIDPHMPQASVDAFFDDVARGQETIDINQFARGLVGQPATVPDAPPPPATPRRRPGAVVSAFRNAEVDADIHQENSDAAKDFAARCYAHTPALPPPDPLPADLQAAAFLLADRIEQRGSVASLLSSIEGLERVSFEKELHRIGVDPLTAGALAENCCTPSGLISPYLVAQVARTAVPLQAKAAEQQRLHHQPATPRTPRHVQPAADLPQLMEDAGLTRRTLAYALSELPDRPAAHTVETAMRAMAGKTKLARELCDAALDPRGLEQTLGLPSVSTPSYGDLDPRHAKLREIRGCGILTPAPRPAPKEANMTQDSRRFAENLFSEGVELPARPKSAPRLRVNNGTMRDIIQATGTPDQPRRMRGATGTHHCNSDHLKFRKNAVVGGRTWETTRANRTPTGNLVLGAVVPSSPMEKPRGKVHITPAKSENDGSARLFSVSAFSTGHNPVRMSLPGTPNTGRWAQSLEGCFD</sequence>
<evidence type="ECO:0000313" key="3">
    <source>
        <dbReference type="Proteomes" id="UP000717585"/>
    </source>
</evidence>